<dbReference type="Proteomes" id="UP000298652">
    <property type="component" value="Chromosome 6"/>
</dbReference>
<accession>A0A4U6UCJ8</accession>
<protein>
    <recommendedName>
        <fullName evidence="5">Secreted protein</fullName>
    </recommendedName>
</protein>
<evidence type="ECO:0008006" key="5">
    <source>
        <dbReference type="Google" id="ProtNLM"/>
    </source>
</evidence>
<evidence type="ECO:0000313" key="4">
    <source>
        <dbReference type="Proteomes" id="UP000298652"/>
    </source>
</evidence>
<dbReference type="EMBL" id="CM016557">
    <property type="protein sequence ID" value="TKW08097.1"/>
    <property type="molecule type" value="Genomic_DNA"/>
</dbReference>
<name>A0A4U6UCJ8_SETVI</name>
<dbReference type="EMBL" id="CM016557">
    <property type="protein sequence ID" value="TKW08098.1"/>
    <property type="molecule type" value="Genomic_DNA"/>
</dbReference>
<proteinExistence type="predicted"/>
<dbReference type="Gramene" id="TKW08097">
    <property type="protein sequence ID" value="TKW08097"/>
    <property type="gene ID" value="SEVIR_6G006450v2"/>
</dbReference>
<feature type="region of interest" description="Disordered" evidence="1">
    <location>
        <begin position="101"/>
        <end position="121"/>
    </location>
</feature>
<reference evidence="3 4" key="1">
    <citation type="submission" date="2019-03" db="EMBL/GenBank/DDBJ databases">
        <title>WGS assembly of Setaria viridis.</title>
        <authorList>
            <person name="Huang P."/>
            <person name="Jenkins J."/>
            <person name="Grimwood J."/>
            <person name="Barry K."/>
            <person name="Healey A."/>
            <person name="Mamidi S."/>
            <person name="Sreedasyam A."/>
            <person name="Shu S."/>
            <person name="Feldman M."/>
            <person name="Wu J."/>
            <person name="Yu Y."/>
            <person name="Chen C."/>
            <person name="Johnson J."/>
            <person name="Rokhsar D."/>
            <person name="Baxter I."/>
            <person name="Schmutz J."/>
            <person name="Brutnell T."/>
            <person name="Kellogg E."/>
        </authorList>
    </citation>
    <scope>NUCLEOTIDE SEQUENCE [LARGE SCALE GENOMIC DNA]</scope>
    <source>
        <strain evidence="4">cv. A10</strain>
    </source>
</reference>
<sequence length="121" mass="13429">MVPSLFLISMALGCLASCQLDAHFLLQLHNCRWPFRSSIGSEFLKLATAQLPAPVLAGRSIFHMWKYLFFDQGRSGGTVESEQRGGGGTAWWRWPGGAARHWRRSGVGTEARRGGGQGRRR</sequence>
<dbReference type="Gramene" id="TKW08098">
    <property type="protein sequence ID" value="TKW08098"/>
    <property type="gene ID" value="SEVIR_6G006450v2"/>
</dbReference>
<dbReference type="AlphaFoldDB" id="A0A4U6UCJ8"/>
<evidence type="ECO:0000256" key="1">
    <source>
        <dbReference type="SAM" id="MobiDB-lite"/>
    </source>
</evidence>
<feature type="chain" id="PRO_5036124539" description="Secreted protein" evidence="2">
    <location>
        <begin position="17"/>
        <end position="121"/>
    </location>
</feature>
<keyword evidence="2" id="KW-0732">Signal</keyword>
<keyword evidence="4" id="KW-1185">Reference proteome</keyword>
<gene>
    <name evidence="3" type="ORF">SEVIR_6G006450v2</name>
</gene>
<evidence type="ECO:0000313" key="3">
    <source>
        <dbReference type="EMBL" id="TKW08097.1"/>
    </source>
</evidence>
<evidence type="ECO:0000256" key="2">
    <source>
        <dbReference type="SAM" id="SignalP"/>
    </source>
</evidence>
<feature type="signal peptide" evidence="2">
    <location>
        <begin position="1"/>
        <end position="16"/>
    </location>
</feature>
<organism evidence="3 4">
    <name type="scientific">Setaria viridis</name>
    <name type="common">Green bristlegrass</name>
    <name type="synonym">Setaria italica subsp. viridis</name>
    <dbReference type="NCBI Taxonomy" id="4556"/>
    <lineage>
        <taxon>Eukaryota</taxon>
        <taxon>Viridiplantae</taxon>
        <taxon>Streptophyta</taxon>
        <taxon>Embryophyta</taxon>
        <taxon>Tracheophyta</taxon>
        <taxon>Spermatophyta</taxon>
        <taxon>Magnoliopsida</taxon>
        <taxon>Liliopsida</taxon>
        <taxon>Poales</taxon>
        <taxon>Poaceae</taxon>
        <taxon>PACMAD clade</taxon>
        <taxon>Panicoideae</taxon>
        <taxon>Panicodae</taxon>
        <taxon>Paniceae</taxon>
        <taxon>Cenchrinae</taxon>
        <taxon>Setaria</taxon>
    </lineage>
</organism>